<dbReference type="EMBL" id="JACAZH010000032">
    <property type="protein sequence ID" value="KAF7338854.1"/>
    <property type="molecule type" value="Genomic_DNA"/>
</dbReference>
<organism evidence="2 3">
    <name type="scientific">Mycena sanguinolenta</name>
    <dbReference type="NCBI Taxonomy" id="230812"/>
    <lineage>
        <taxon>Eukaryota</taxon>
        <taxon>Fungi</taxon>
        <taxon>Dikarya</taxon>
        <taxon>Basidiomycota</taxon>
        <taxon>Agaricomycotina</taxon>
        <taxon>Agaricomycetes</taxon>
        <taxon>Agaricomycetidae</taxon>
        <taxon>Agaricales</taxon>
        <taxon>Marasmiineae</taxon>
        <taxon>Mycenaceae</taxon>
        <taxon>Mycena</taxon>
    </lineage>
</organism>
<name>A0A8H6XE81_9AGAR</name>
<sequence>MSLSSYIKRQSRVLRRSVVLSGLSSIIEDPEPSSVLEPIIIPTEDEPKPTKKNSMKAKRRLGVSDLSIPHSSPLFTAVQGPDFDDDNDTDSCLEWRLRLPDDEDEDDTMVFDFPRPPSSLSSSSSSSRSGSTSPTSIISSGLPTTPTPSPTLESCAAAAAVATTTTSQCVVRCKSIKPLTITKRSRSVSPIPPACPDFLPLFFLSLVEDEDEDDDAWQDDDEFYAAHAGGFITLSPPLPPSFPSAALPSPFAVLPHGRARGPARVRDLPFRGEARIADVDAHTYNGSEFDHFNQPEFGKAVPPAPAHAPAHGRAEHAVERGLHRVGAASRALAVVLCLRVHAQHRRVLQQLAAPAAQVPRRGAGRAV</sequence>
<evidence type="ECO:0000256" key="1">
    <source>
        <dbReference type="SAM" id="MobiDB-lite"/>
    </source>
</evidence>
<evidence type="ECO:0000313" key="3">
    <source>
        <dbReference type="Proteomes" id="UP000623467"/>
    </source>
</evidence>
<feature type="compositionally biased region" description="Basic residues" evidence="1">
    <location>
        <begin position="50"/>
        <end position="61"/>
    </location>
</feature>
<feature type="region of interest" description="Disordered" evidence="1">
    <location>
        <begin position="104"/>
        <end position="148"/>
    </location>
</feature>
<dbReference type="Proteomes" id="UP000623467">
    <property type="component" value="Unassembled WGS sequence"/>
</dbReference>
<feature type="region of interest" description="Disordered" evidence="1">
    <location>
        <begin position="41"/>
        <end position="63"/>
    </location>
</feature>
<dbReference type="AlphaFoldDB" id="A0A8H6XE81"/>
<evidence type="ECO:0000313" key="2">
    <source>
        <dbReference type="EMBL" id="KAF7338854.1"/>
    </source>
</evidence>
<accession>A0A8H6XE81</accession>
<proteinExistence type="predicted"/>
<dbReference type="OrthoDB" id="3070659at2759"/>
<comment type="caution">
    <text evidence="2">The sequence shown here is derived from an EMBL/GenBank/DDBJ whole genome shotgun (WGS) entry which is preliminary data.</text>
</comment>
<gene>
    <name evidence="2" type="ORF">MSAN_02208400</name>
</gene>
<reference evidence="2" key="1">
    <citation type="submission" date="2020-05" db="EMBL/GenBank/DDBJ databases">
        <title>Mycena genomes resolve the evolution of fungal bioluminescence.</title>
        <authorList>
            <person name="Tsai I.J."/>
        </authorList>
    </citation>
    <scope>NUCLEOTIDE SEQUENCE</scope>
    <source>
        <strain evidence="2">160909Yilan</strain>
    </source>
</reference>
<feature type="compositionally biased region" description="Low complexity" evidence="1">
    <location>
        <begin position="118"/>
        <end position="144"/>
    </location>
</feature>
<protein>
    <submittedName>
        <fullName evidence="2">Uncharacterized protein</fullName>
    </submittedName>
</protein>
<keyword evidence="3" id="KW-1185">Reference proteome</keyword>